<name>A0A1R1X014_9FUNG</name>
<gene>
    <name evidence="1" type="ORF">AYI70_g11844</name>
</gene>
<comment type="caution">
    <text evidence="1">The sequence shown here is derived from an EMBL/GenBank/DDBJ whole genome shotgun (WGS) entry which is preliminary data.</text>
</comment>
<protein>
    <submittedName>
        <fullName evidence="1">Uncharacterized protein</fullName>
    </submittedName>
</protein>
<evidence type="ECO:0000313" key="2">
    <source>
        <dbReference type="Proteomes" id="UP000187283"/>
    </source>
</evidence>
<dbReference type="Proteomes" id="UP000187283">
    <property type="component" value="Unassembled WGS sequence"/>
</dbReference>
<sequence>MLSQLPSGPVGPSYL</sequence>
<reference evidence="1 2" key="1">
    <citation type="submission" date="2017-01" db="EMBL/GenBank/DDBJ databases">
        <authorList>
            <person name="Mah S.A."/>
            <person name="Swanson W.J."/>
            <person name="Moy G.W."/>
            <person name="Vacquier V.D."/>
        </authorList>
    </citation>
    <scope>NUCLEOTIDE SEQUENCE [LARGE SCALE GENOMIC DNA]</scope>
    <source>
        <strain evidence="1 2">GSMNP</strain>
    </source>
</reference>
<keyword evidence="2" id="KW-1185">Reference proteome</keyword>
<accession>A0A1R1X014</accession>
<feature type="non-terminal residue" evidence="1">
    <location>
        <position position="15"/>
    </location>
</feature>
<dbReference type="EMBL" id="LSSN01005917">
    <property type="protein sequence ID" value="OMJ07982.1"/>
    <property type="molecule type" value="Genomic_DNA"/>
</dbReference>
<organism evidence="1 2">
    <name type="scientific">Smittium culicis</name>
    <dbReference type="NCBI Taxonomy" id="133412"/>
    <lineage>
        <taxon>Eukaryota</taxon>
        <taxon>Fungi</taxon>
        <taxon>Fungi incertae sedis</taxon>
        <taxon>Zoopagomycota</taxon>
        <taxon>Kickxellomycotina</taxon>
        <taxon>Harpellomycetes</taxon>
        <taxon>Harpellales</taxon>
        <taxon>Legeriomycetaceae</taxon>
        <taxon>Smittium</taxon>
    </lineage>
</organism>
<proteinExistence type="predicted"/>
<evidence type="ECO:0000313" key="1">
    <source>
        <dbReference type="EMBL" id="OMJ07982.1"/>
    </source>
</evidence>